<dbReference type="InterPro" id="IPR054542">
    <property type="entry name" value="Cys_met_metab_PP"/>
</dbReference>
<evidence type="ECO:0000313" key="10">
    <source>
        <dbReference type="Proteomes" id="UP001595969"/>
    </source>
</evidence>
<comment type="cofactor">
    <cofactor evidence="1 8">
        <name>pyridoxal 5'-phosphate</name>
        <dbReference type="ChEBI" id="CHEBI:597326"/>
    </cofactor>
</comment>
<dbReference type="PROSITE" id="PS00868">
    <property type="entry name" value="CYS_MET_METAB_PP"/>
    <property type="match status" value="1"/>
</dbReference>
<keyword evidence="4" id="KW-0028">Amino-acid biosynthesis</keyword>
<dbReference type="CDD" id="cd00614">
    <property type="entry name" value="CGS_like"/>
    <property type="match status" value="1"/>
</dbReference>
<dbReference type="InterPro" id="IPR015424">
    <property type="entry name" value="PyrdxlP-dep_Trfase"/>
</dbReference>
<dbReference type="EC" id="4.4.1.13" evidence="3"/>
<comment type="similarity">
    <text evidence="2 8">Belongs to the trans-sulfuration enzymes family.</text>
</comment>
<dbReference type="PIRSF" id="PIRSF001434">
    <property type="entry name" value="CGS"/>
    <property type="match status" value="1"/>
</dbReference>
<evidence type="ECO:0000256" key="1">
    <source>
        <dbReference type="ARBA" id="ARBA00001933"/>
    </source>
</evidence>
<dbReference type="InterPro" id="IPR000277">
    <property type="entry name" value="Cys/Met-Metab_PyrdxlP-dep_enz"/>
</dbReference>
<name>A0ABV9MRR9_9ENTE</name>
<dbReference type="RefSeq" id="WP_204654007.1">
    <property type="nucleotide sequence ID" value="NZ_JAFBFD010000017.1"/>
</dbReference>
<sequence length="380" mass="41865">MNINTKLLHGYPVICPETGASSIPKFQASTFHQTDVFNHKGYNYTRFGNPTITAVEECIKVLENAQFGLAFSSGMAAINAVLFLLSKGDHLILGKNIYGGTFQSINEFLIRFGVEVTWVDESDVNAWEAAIKPNTKMFYLESPSNPLLTITDLKAVTDVAKKHNILTACDNTFMTPLIQETLTLGIDIVIHSGTKFINGHSDVIAGLVATNDETLYNQLKIHQKALGGVLAVEEAWLLLRGVKTMGLRMEKSITNAQKIAEFLQTKEQVKQVYYPGLPTHPGYEIHQKQAKNGGAVLSFELETQEQVEQFFKKCQVPIVAVSLGGVESILSLPWLMSHAAMPEEERLKTGVTPTLVRLSCGIEDVEDLIADLEQALENNG</sequence>
<evidence type="ECO:0000256" key="5">
    <source>
        <dbReference type="ARBA" id="ARBA00022898"/>
    </source>
</evidence>
<keyword evidence="6" id="KW-0486">Methionine biosynthesis</keyword>
<keyword evidence="7" id="KW-0456">Lyase</keyword>
<evidence type="ECO:0000256" key="4">
    <source>
        <dbReference type="ARBA" id="ARBA00022605"/>
    </source>
</evidence>
<evidence type="ECO:0000256" key="3">
    <source>
        <dbReference type="ARBA" id="ARBA00012224"/>
    </source>
</evidence>
<dbReference type="PANTHER" id="PTHR11808:SF50">
    <property type="entry name" value="CYSTATHIONINE BETA-LYASE"/>
    <property type="match status" value="1"/>
</dbReference>
<comment type="caution">
    <text evidence="9">The sequence shown here is derived from an EMBL/GenBank/DDBJ whole genome shotgun (WGS) entry which is preliminary data.</text>
</comment>
<accession>A0ABV9MRR9</accession>
<dbReference type="SUPFAM" id="SSF53383">
    <property type="entry name" value="PLP-dependent transferases"/>
    <property type="match status" value="1"/>
</dbReference>
<evidence type="ECO:0000256" key="7">
    <source>
        <dbReference type="ARBA" id="ARBA00023239"/>
    </source>
</evidence>
<dbReference type="PANTHER" id="PTHR11808">
    <property type="entry name" value="TRANS-SULFURATION ENZYME FAMILY MEMBER"/>
    <property type="match status" value="1"/>
</dbReference>
<gene>
    <name evidence="9" type="ORF">ACFO5I_02870</name>
</gene>
<dbReference type="Gene3D" id="3.90.1150.10">
    <property type="entry name" value="Aspartate Aminotransferase, domain 1"/>
    <property type="match status" value="1"/>
</dbReference>
<evidence type="ECO:0000256" key="2">
    <source>
        <dbReference type="ARBA" id="ARBA00009077"/>
    </source>
</evidence>
<evidence type="ECO:0000313" key="9">
    <source>
        <dbReference type="EMBL" id="MFC4718686.1"/>
    </source>
</evidence>
<dbReference type="Proteomes" id="UP001595969">
    <property type="component" value="Unassembled WGS sequence"/>
</dbReference>
<protein>
    <recommendedName>
        <fullName evidence="3">cysteine-S-conjugate beta-lyase</fullName>
        <ecNumber evidence="3">4.4.1.13</ecNumber>
    </recommendedName>
</protein>
<proteinExistence type="inferred from homology"/>
<dbReference type="InterPro" id="IPR015421">
    <property type="entry name" value="PyrdxlP-dep_Trfase_major"/>
</dbReference>
<evidence type="ECO:0000256" key="6">
    <source>
        <dbReference type="ARBA" id="ARBA00023167"/>
    </source>
</evidence>
<dbReference type="Gene3D" id="3.40.640.10">
    <property type="entry name" value="Type I PLP-dependent aspartate aminotransferase-like (Major domain)"/>
    <property type="match status" value="1"/>
</dbReference>
<keyword evidence="10" id="KW-1185">Reference proteome</keyword>
<keyword evidence="5 8" id="KW-0663">Pyridoxal phosphate</keyword>
<dbReference type="EMBL" id="JBHSGS010000015">
    <property type="protein sequence ID" value="MFC4718686.1"/>
    <property type="molecule type" value="Genomic_DNA"/>
</dbReference>
<evidence type="ECO:0000256" key="8">
    <source>
        <dbReference type="RuleBase" id="RU362118"/>
    </source>
</evidence>
<dbReference type="Pfam" id="PF01053">
    <property type="entry name" value="Cys_Met_Meta_PP"/>
    <property type="match status" value="1"/>
</dbReference>
<dbReference type="InterPro" id="IPR015422">
    <property type="entry name" value="PyrdxlP-dep_Trfase_small"/>
</dbReference>
<reference evidence="10" key="1">
    <citation type="journal article" date="2019" name="Int. J. Syst. Evol. Microbiol.">
        <title>The Global Catalogue of Microorganisms (GCM) 10K type strain sequencing project: providing services to taxonomists for standard genome sequencing and annotation.</title>
        <authorList>
            <consortium name="The Broad Institute Genomics Platform"/>
            <consortium name="The Broad Institute Genome Sequencing Center for Infectious Disease"/>
            <person name="Wu L."/>
            <person name="Ma J."/>
        </authorList>
    </citation>
    <scope>NUCLEOTIDE SEQUENCE [LARGE SCALE GENOMIC DNA]</scope>
    <source>
        <strain evidence="10">CGMCC 1.19032</strain>
    </source>
</reference>
<organism evidence="9 10">
    <name type="scientific">Enterococcus lemanii</name>
    <dbReference type="NCBI Taxonomy" id="1159752"/>
    <lineage>
        <taxon>Bacteria</taxon>
        <taxon>Bacillati</taxon>
        <taxon>Bacillota</taxon>
        <taxon>Bacilli</taxon>
        <taxon>Lactobacillales</taxon>
        <taxon>Enterococcaceae</taxon>
        <taxon>Enterococcus</taxon>
    </lineage>
</organism>